<dbReference type="EMBL" id="NEVH01026393">
    <property type="protein sequence ID" value="PNF14285.1"/>
    <property type="molecule type" value="Genomic_DNA"/>
</dbReference>
<protein>
    <recommendedName>
        <fullName evidence="4 11">Mediator of RNA polymerase II transcription subunit 8</fullName>
    </recommendedName>
    <alternativeName>
        <fullName evidence="10 11">Mediator complex subunit 8</fullName>
    </alternativeName>
</protein>
<dbReference type="FunCoup" id="A0A2J7PD78">
    <property type="interactions" value="1603"/>
</dbReference>
<accession>A0A2J7PD78</accession>
<proteinExistence type="inferred from homology"/>
<dbReference type="AlphaFoldDB" id="A0A2J7PD78"/>
<feature type="region of interest" description="Disordered" evidence="12">
    <location>
        <begin position="159"/>
        <end position="178"/>
    </location>
</feature>
<dbReference type="GO" id="GO:0003712">
    <property type="term" value="F:transcription coregulator activity"/>
    <property type="evidence" value="ECO:0007669"/>
    <property type="project" value="InterPro"/>
</dbReference>
<comment type="caution">
    <text evidence="13">The sequence shown here is derived from an EMBL/GenBank/DDBJ whole genome shotgun (WGS) entry which is preliminary data.</text>
</comment>
<dbReference type="GO" id="GO:0070847">
    <property type="term" value="C:core mediator complex"/>
    <property type="evidence" value="ECO:0007669"/>
    <property type="project" value="TreeGrafter"/>
</dbReference>
<organism evidence="13 14">
    <name type="scientific">Cryptotermes secundus</name>
    <dbReference type="NCBI Taxonomy" id="105785"/>
    <lineage>
        <taxon>Eukaryota</taxon>
        <taxon>Metazoa</taxon>
        <taxon>Ecdysozoa</taxon>
        <taxon>Arthropoda</taxon>
        <taxon>Hexapoda</taxon>
        <taxon>Insecta</taxon>
        <taxon>Pterygota</taxon>
        <taxon>Neoptera</taxon>
        <taxon>Polyneoptera</taxon>
        <taxon>Dictyoptera</taxon>
        <taxon>Blattodea</taxon>
        <taxon>Blattoidea</taxon>
        <taxon>Termitoidae</taxon>
        <taxon>Kalotermitidae</taxon>
        <taxon>Cryptotermitinae</taxon>
        <taxon>Cryptotermes</taxon>
    </lineage>
</organism>
<dbReference type="FunFam" id="1.20.58.1710:FF:000001">
    <property type="entry name" value="Mediator of RNA polymerase II transcription subunit 8"/>
    <property type="match status" value="1"/>
</dbReference>
<sequence length="424" mass="47797">MQREEKQQDAALEAIIMRVNDLKNSIGSMLVKLEHEYETLNWPSFLDNFALMSGHLTTLSKMLSHDKSPPLRNLTVLPLLLSPDRDEELLRLTEGRVPTFSHDLVPDYLRTKPEPDVERQMIQMEHKAANLAYESAQKQVTAYSKVVNHVWDIVSKAREEWESESGSRSAATQTSSVSDTHALVAAVGMGKGLKPMVQQPGPSGAQGMMVAPVGRPGAGGPQQPGSGPMNPNQPGQSEILKNIKRKAFVKLTTLINACIRLNHVPNAWKTAEVIMIPNPVHIDFTNKRNAQQSIFIHGTQVPYANTTKYLGITLDAKLQWKEHIKRKHDELNNKFRKMYWLLGRNSELSIRNKLTLYKQTLRPVCSYGIQLWGCTSESSIQVIHRYQNKLLKCIVDTPWYVRNTDHHDLGIRMVTDIIAKSATS</sequence>
<dbReference type="OrthoDB" id="150687at2759"/>
<dbReference type="GO" id="GO:0006357">
    <property type="term" value="P:regulation of transcription by RNA polymerase II"/>
    <property type="evidence" value="ECO:0007669"/>
    <property type="project" value="InterPro"/>
</dbReference>
<dbReference type="PANTHER" id="PTHR13074">
    <property type="entry name" value="MEDIATOR OF RNA POLYMERASE II TRANSCRIPTION SUBUNIT 8"/>
    <property type="match status" value="1"/>
</dbReference>
<evidence type="ECO:0000256" key="4">
    <source>
        <dbReference type="ARBA" id="ARBA00020637"/>
    </source>
</evidence>
<keyword evidence="6 11" id="KW-0010">Activator</keyword>
<dbReference type="PANTHER" id="PTHR13074:SF9">
    <property type="entry name" value="MEDIATOR OF RNA POLYMERASE II TRANSCRIPTION SUBUNIT 8"/>
    <property type="match status" value="1"/>
</dbReference>
<feature type="compositionally biased region" description="Low complexity" evidence="12">
    <location>
        <begin position="223"/>
        <end position="234"/>
    </location>
</feature>
<evidence type="ECO:0000256" key="3">
    <source>
        <dbReference type="ARBA" id="ARBA00011837"/>
    </source>
</evidence>
<evidence type="ECO:0000256" key="8">
    <source>
        <dbReference type="ARBA" id="ARBA00023242"/>
    </source>
</evidence>
<evidence type="ECO:0000256" key="12">
    <source>
        <dbReference type="SAM" id="MobiDB-lite"/>
    </source>
</evidence>
<comment type="subunit">
    <text evidence="3 11">Component of the Mediator complex.</text>
</comment>
<evidence type="ECO:0000256" key="11">
    <source>
        <dbReference type="RuleBase" id="RU364144"/>
    </source>
</evidence>
<evidence type="ECO:0000256" key="5">
    <source>
        <dbReference type="ARBA" id="ARBA00023015"/>
    </source>
</evidence>
<dbReference type="Pfam" id="PF10232">
    <property type="entry name" value="Med8"/>
    <property type="match status" value="1"/>
</dbReference>
<keyword evidence="7 11" id="KW-0804">Transcription</keyword>
<comment type="subcellular location">
    <subcellularLocation>
        <location evidence="1 11">Nucleus</location>
    </subcellularLocation>
</comment>
<dbReference type="GO" id="GO:0016592">
    <property type="term" value="C:mediator complex"/>
    <property type="evidence" value="ECO:0007669"/>
    <property type="project" value="InterPro"/>
</dbReference>
<dbReference type="Gene3D" id="1.20.58.1710">
    <property type="match status" value="1"/>
</dbReference>
<dbReference type="STRING" id="105785.A0A2J7PD78"/>
<reference evidence="13 14" key="1">
    <citation type="submission" date="2017-12" db="EMBL/GenBank/DDBJ databases">
        <title>Hemimetabolous genomes reveal molecular basis of termite eusociality.</title>
        <authorList>
            <person name="Harrison M.C."/>
            <person name="Jongepier E."/>
            <person name="Robertson H.M."/>
            <person name="Arning N."/>
            <person name="Bitard-Feildel T."/>
            <person name="Chao H."/>
            <person name="Childers C.P."/>
            <person name="Dinh H."/>
            <person name="Doddapaneni H."/>
            <person name="Dugan S."/>
            <person name="Gowin J."/>
            <person name="Greiner C."/>
            <person name="Han Y."/>
            <person name="Hu H."/>
            <person name="Hughes D.S.T."/>
            <person name="Huylmans A.-K."/>
            <person name="Kemena C."/>
            <person name="Kremer L.P.M."/>
            <person name="Lee S.L."/>
            <person name="Lopez-Ezquerra A."/>
            <person name="Mallet L."/>
            <person name="Monroy-Kuhn J.M."/>
            <person name="Moser A."/>
            <person name="Murali S.C."/>
            <person name="Muzny D.M."/>
            <person name="Otani S."/>
            <person name="Piulachs M.-D."/>
            <person name="Poelchau M."/>
            <person name="Qu J."/>
            <person name="Schaub F."/>
            <person name="Wada-Katsumata A."/>
            <person name="Worley K.C."/>
            <person name="Xie Q."/>
            <person name="Ylla G."/>
            <person name="Poulsen M."/>
            <person name="Gibbs R.A."/>
            <person name="Schal C."/>
            <person name="Richards S."/>
            <person name="Belles X."/>
            <person name="Korb J."/>
            <person name="Bornberg-Bauer E."/>
        </authorList>
    </citation>
    <scope>NUCLEOTIDE SEQUENCE [LARGE SCALE GENOMIC DNA]</scope>
    <source>
        <tissue evidence="13">Whole body</tissue>
    </source>
</reference>
<comment type="function">
    <text evidence="9 11">Component of the Mediator complex, a coactivator involved in the regulated transcription of nearly all RNA polymerase II-dependent genes. Mediator functions as a bridge to convey information from gene-specific regulatory proteins to the basal RNA polymerase II transcription machinery. Mediator is recruited to promoters by direct interactions with regulatory proteins and serves as a scaffold for the assembly of a functional preinitiation complex with RNA polymerase II and the general transcription factors.</text>
</comment>
<gene>
    <name evidence="11 13" type="primary">MED8</name>
    <name evidence="13" type="ORF">B7P43_G07093</name>
</gene>
<evidence type="ECO:0000256" key="10">
    <source>
        <dbReference type="ARBA" id="ARBA00031261"/>
    </source>
</evidence>
<keyword evidence="14" id="KW-1185">Reference proteome</keyword>
<name>A0A2J7PD78_9NEOP</name>
<evidence type="ECO:0000256" key="6">
    <source>
        <dbReference type="ARBA" id="ARBA00023159"/>
    </source>
</evidence>
<keyword evidence="8 11" id="KW-0539">Nucleus</keyword>
<evidence type="ECO:0000256" key="9">
    <source>
        <dbReference type="ARBA" id="ARBA00025687"/>
    </source>
</evidence>
<dbReference type="InterPro" id="IPR019364">
    <property type="entry name" value="Mediatior_Med8_fun/met"/>
</dbReference>
<feature type="region of interest" description="Disordered" evidence="12">
    <location>
        <begin position="214"/>
        <end position="234"/>
    </location>
</feature>
<dbReference type="GO" id="GO:0000978">
    <property type="term" value="F:RNA polymerase II cis-regulatory region sequence-specific DNA binding"/>
    <property type="evidence" value="ECO:0007669"/>
    <property type="project" value="TreeGrafter"/>
</dbReference>
<evidence type="ECO:0000313" key="13">
    <source>
        <dbReference type="EMBL" id="PNF14285.1"/>
    </source>
</evidence>
<evidence type="ECO:0000256" key="1">
    <source>
        <dbReference type="ARBA" id="ARBA00004123"/>
    </source>
</evidence>
<dbReference type="Proteomes" id="UP000235965">
    <property type="component" value="Unassembled WGS sequence"/>
</dbReference>
<keyword evidence="5 11" id="KW-0805">Transcription regulation</keyword>
<evidence type="ECO:0000256" key="7">
    <source>
        <dbReference type="ARBA" id="ARBA00023163"/>
    </source>
</evidence>
<dbReference type="InParanoid" id="A0A2J7PD78"/>
<comment type="similarity">
    <text evidence="2 11">Belongs to the Mediator complex subunit 8 family.</text>
</comment>
<evidence type="ECO:0000313" key="14">
    <source>
        <dbReference type="Proteomes" id="UP000235965"/>
    </source>
</evidence>
<evidence type="ECO:0000256" key="2">
    <source>
        <dbReference type="ARBA" id="ARBA00005716"/>
    </source>
</evidence>